<name>A0A5C5WIU4_9BACT</name>
<protein>
    <submittedName>
        <fullName evidence="1">Uncharacterized protein</fullName>
    </submittedName>
</protein>
<reference evidence="1 2" key="1">
    <citation type="submission" date="2019-02" db="EMBL/GenBank/DDBJ databases">
        <title>Deep-cultivation of Planctomycetes and their phenomic and genomic characterization uncovers novel biology.</title>
        <authorList>
            <person name="Wiegand S."/>
            <person name="Jogler M."/>
            <person name="Boedeker C."/>
            <person name="Pinto D."/>
            <person name="Vollmers J."/>
            <person name="Rivas-Marin E."/>
            <person name="Kohn T."/>
            <person name="Peeters S.H."/>
            <person name="Heuer A."/>
            <person name="Rast P."/>
            <person name="Oberbeckmann S."/>
            <person name="Bunk B."/>
            <person name="Jeske O."/>
            <person name="Meyerdierks A."/>
            <person name="Storesund J.E."/>
            <person name="Kallscheuer N."/>
            <person name="Luecker S."/>
            <person name="Lage O.M."/>
            <person name="Pohl T."/>
            <person name="Merkel B.J."/>
            <person name="Hornburger P."/>
            <person name="Mueller R.-W."/>
            <person name="Bruemmer F."/>
            <person name="Labrenz M."/>
            <person name="Spormann A.M."/>
            <person name="Op Den Camp H."/>
            <person name="Overmann J."/>
            <person name="Amann R."/>
            <person name="Jetten M.S.M."/>
            <person name="Mascher T."/>
            <person name="Medema M.H."/>
            <person name="Devos D.P."/>
            <person name="Kaster A.-K."/>
            <person name="Ovreas L."/>
            <person name="Rohde M."/>
            <person name="Galperin M.Y."/>
            <person name="Jogler C."/>
        </authorList>
    </citation>
    <scope>NUCLEOTIDE SEQUENCE [LARGE SCALE GENOMIC DNA]</scope>
    <source>
        <strain evidence="1 2">Pla22</strain>
    </source>
</reference>
<dbReference type="AlphaFoldDB" id="A0A5C5WIU4"/>
<sequence length="41" mass="4509">MLPIQIPSDTGYGRFVNNQLRPGGKEQIDTELAWISSGDFG</sequence>
<organism evidence="1 2">
    <name type="scientific">Rubripirellula amarantea</name>
    <dbReference type="NCBI Taxonomy" id="2527999"/>
    <lineage>
        <taxon>Bacteria</taxon>
        <taxon>Pseudomonadati</taxon>
        <taxon>Planctomycetota</taxon>
        <taxon>Planctomycetia</taxon>
        <taxon>Pirellulales</taxon>
        <taxon>Pirellulaceae</taxon>
        <taxon>Rubripirellula</taxon>
    </lineage>
</organism>
<evidence type="ECO:0000313" key="2">
    <source>
        <dbReference type="Proteomes" id="UP000316598"/>
    </source>
</evidence>
<comment type="caution">
    <text evidence="1">The sequence shown here is derived from an EMBL/GenBank/DDBJ whole genome shotgun (WGS) entry which is preliminary data.</text>
</comment>
<keyword evidence="2" id="KW-1185">Reference proteome</keyword>
<accession>A0A5C5WIU4</accession>
<proteinExistence type="predicted"/>
<gene>
    <name evidence="1" type="ORF">Pla22_32830</name>
</gene>
<dbReference type="EMBL" id="SJPI01000002">
    <property type="protein sequence ID" value="TWT50540.1"/>
    <property type="molecule type" value="Genomic_DNA"/>
</dbReference>
<dbReference type="Proteomes" id="UP000316598">
    <property type="component" value="Unassembled WGS sequence"/>
</dbReference>
<evidence type="ECO:0000313" key="1">
    <source>
        <dbReference type="EMBL" id="TWT50540.1"/>
    </source>
</evidence>